<protein>
    <submittedName>
        <fullName evidence="1">Uncharacterized protein</fullName>
    </submittedName>
</protein>
<comment type="caution">
    <text evidence="1">The sequence shown here is derived from an EMBL/GenBank/DDBJ whole genome shotgun (WGS) entry which is preliminary data.</text>
</comment>
<accession>A0A9D4KSI2</accession>
<dbReference type="AlphaFoldDB" id="A0A9D4KSI2"/>
<evidence type="ECO:0000313" key="1">
    <source>
        <dbReference type="EMBL" id="KAH3845288.1"/>
    </source>
</evidence>
<sequence length="81" mass="8947">MMPGYLEIPYFELLMDVSWVTVGTPVGVISDPLLTNKGQGTGKIQPITTEDQGYCGAGIWRFKTSLCLLGVWPAMPPWKML</sequence>
<proteinExistence type="predicted"/>
<dbReference type="EMBL" id="JAIWYP010000003">
    <property type="protein sequence ID" value="KAH3845288.1"/>
    <property type="molecule type" value="Genomic_DNA"/>
</dbReference>
<gene>
    <name evidence="1" type="ORF">DPMN_087565</name>
</gene>
<reference evidence="1" key="2">
    <citation type="submission" date="2020-11" db="EMBL/GenBank/DDBJ databases">
        <authorList>
            <person name="McCartney M.A."/>
            <person name="Auch B."/>
            <person name="Kono T."/>
            <person name="Mallez S."/>
            <person name="Becker A."/>
            <person name="Gohl D.M."/>
            <person name="Silverstein K.A.T."/>
            <person name="Koren S."/>
            <person name="Bechman K.B."/>
            <person name="Herman A."/>
            <person name="Abrahante J.E."/>
            <person name="Garbe J."/>
        </authorList>
    </citation>
    <scope>NUCLEOTIDE SEQUENCE</scope>
    <source>
        <strain evidence="1">Duluth1</strain>
        <tissue evidence="1">Whole animal</tissue>
    </source>
</reference>
<keyword evidence="2" id="KW-1185">Reference proteome</keyword>
<organism evidence="1 2">
    <name type="scientific">Dreissena polymorpha</name>
    <name type="common">Zebra mussel</name>
    <name type="synonym">Mytilus polymorpha</name>
    <dbReference type="NCBI Taxonomy" id="45954"/>
    <lineage>
        <taxon>Eukaryota</taxon>
        <taxon>Metazoa</taxon>
        <taxon>Spiralia</taxon>
        <taxon>Lophotrochozoa</taxon>
        <taxon>Mollusca</taxon>
        <taxon>Bivalvia</taxon>
        <taxon>Autobranchia</taxon>
        <taxon>Heteroconchia</taxon>
        <taxon>Euheterodonta</taxon>
        <taxon>Imparidentia</taxon>
        <taxon>Neoheterodontei</taxon>
        <taxon>Myida</taxon>
        <taxon>Dreissenoidea</taxon>
        <taxon>Dreissenidae</taxon>
        <taxon>Dreissena</taxon>
    </lineage>
</organism>
<evidence type="ECO:0000313" key="2">
    <source>
        <dbReference type="Proteomes" id="UP000828390"/>
    </source>
</evidence>
<reference evidence="1" key="1">
    <citation type="journal article" date="2019" name="bioRxiv">
        <title>The Genome of the Zebra Mussel, Dreissena polymorpha: A Resource for Invasive Species Research.</title>
        <authorList>
            <person name="McCartney M.A."/>
            <person name="Auch B."/>
            <person name="Kono T."/>
            <person name="Mallez S."/>
            <person name="Zhang Y."/>
            <person name="Obille A."/>
            <person name="Becker A."/>
            <person name="Abrahante J.E."/>
            <person name="Garbe J."/>
            <person name="Badalamenti J.P."/>
            <person name="Herman A."/>
            <person name="Mangelson H."/>
            <person name="Liachko I."/>
            <person name="Sullivan S."/>
            <person name="Sone E.D."/>
            <person name="Koren S."/>
            <person name="Silverstein K.A.T."/>
            <person name="Beckman K.B."/>
            <person name="Gohl D.M."/>
        </authorList>
    </citation>
    <scope>NUCLEOTIDE SEQUENCE</scope>
    <source>
        <strain evidence="1">Duluth1</strain>
        <tissue evidence="1">Whole animal</tissue>
    </source>
</reference>
<dbReference type="Proteomes" id="UP000828390">
    <property type="component" value="Unassembled WGS sequence"/>
</dbReference>
<name>A0A9D4KSI2_DREPO</name>